<evidence type="ECO:0000313" key="1">
    <source>
        <dbReference type="EMBL" id="SNS43437.1"/>
    </source>
</evidence>
<dbReference type="AlphaFoldDB" id="A0A239EFN6"/>
<dbReference type="EMBL" id="FZOU01000001">
    <property type="protein sequence ID" value="SNS43437.1"/>
    <property type="molecule type" value="Genomic_DNA"/>
</dbReference>
<reference evidence="1 2" key="1">
    <citation type="submission" date="2017-06" db="EMBL/GenBank/DDBJ databases">
        <authorList>
            <person name="Kim H.J."/>
            <person name="Triplett B.A."/>
        </authorList>
    </citation>
    <scope>NUCLEOTIDE SEQUENCE [LARGE SCALE GENOMIC DNA]</scope>
    <source>
        <strain evidence="1 2">DSM 18704</strain>
    </source>
</reference>
<evidence type="ECO:0008006" key="3">
    <source>
        <dbReference type="Google" id="ProtNLM"/>
    </source>
</evidence>
<accession>A0A239EFN6</accession>
<dbReference type="GO" id="GO:0008270">
    <property type="term" value="F:zinc ion binding"/>
    <property type="evidence" value="ECO:0007669"/>
    <property type="project" value="UniProtKB-KW"/>
</dbReference>
<dbReference type="SUPFAM" id="SSF63829">
    <property type="entry name" value="Calcium-dependent phosphotriesterase"/>
    <property type="match status" value="2"/>
</dbReference>
<dbReference type="InterPro" id="IPR011042">
    <property type="entry name" value="6-blade_b-propeller_TolB-like"/>
</dbReference>
<evidence type="ECO:0000313" key="2">
    <source>
        <dbReference type="Proteomes" id="UP000198356"/>
    </source>
</evidence>
<dbReference type="Proteomes" id="UP000198356">
    <property type="component" value="Unassembled WGS sequence"/>
</dbReference>
<dbReference type="Gene3D" id="2.120.10.30">
    <property type="entry name" value="TolB, C-terminal domain"/>
    <property type="match status" value="2"/>
</dbReference>
<protein>
    <recommendedName>
        <fullName evidence="3">NHL repeat containing protein</fullName>
    </recommendedName>
</protein>
<dbReference type="PROSITE" id="PS51257">
    <property type="entry name" value="PROKAR_LIPOPROTEIN"/>
    <property type="match status" value="1"/>
</dbReference>
<gene>
    <name evidence="1" type="ORF">SAMN05421770_101954</name>
</gene>
<dbReference type="InterPro" id="IPR050952">
    <property type="entry name" value="TRIM-NHL_E3_ligases"/>
</dbReference>
<dbReference type="PANTHER" id="PTHR24104:SF25">
    <property type="entry name" value="PROTEIN LIN-41"/>
    <property type="match status" value="1"/>
</dbReference>
<dbReference type="RefSeq" id="WP_089407207.1">
    <property type="nucleotide sequence ID" value="NZ_FZOU01000001.1"/>
</dbReference>
<dbReference type="PANTHER" id="PTHR24104">
    <property type="entry name" value="E3 UBIQUITIN-PROTEIN LIGASE NHLRC1-RELATED"/>
    <property type="match status" value="1"/>
</dbReference>
<organism evidence="1 2">
    <name type="scientific">Granulicella rosea</name>
    <dbReference type="NCBI Taxonomy" id="474952"/>
    <lineage>
        <taxon>Bacteria</taxon>
        <taxon>Pseudomonadati</taxon>
        <taxon>Acidobacteriota</taxon>
        <taxon>Terriglobia</taxon>
        <taxon>Terriglobales</taxon>
        <taxon>Acidobacteriaceae</taxon>
        <taxon>Granulicella</taxon>
    </lineage>
</organism>
<dbReference type="OrthoDB" id="111726at2"/>
<name>A0A239EFN6_9BACT</name>
<sequence>MTSKFQLYKKDAHNVARKALTAAGATLGMLLATGCAANFSALSNSLPDGAATAGSAIGGRAFGGQQPISGALIQLYAVGTTGYGSTATPLITGTTIKTNVNGGFTLPTNSYTCPAGSYVYITATGGDPGLGTGTNSSIALMAALGLCSNLTSTTFININELTTVAGVWSMAQFGSTTGTALSGSAYPATPSDSFGTSATNTQGIANAMAIANVLVNTTTGTTPGTNTTGNVWNVETWHLNTLADILAACVNSAGANASACSTLFTNTNSATDTLQAALYMAKNPTSNVAAIAAIPIPSAPFVPYDTTVNDFTIGLSYQTGTLAPRFVAIDQFGNAWVVGNTNVYELDPTGNVISTIPSYTLNGASTAWKTAYQVALDTANNAWIIDQSGFSVVGITGSNATGAANGGVSTAVSTGTLTPEGIAVDGSNNVWYSTNSSKLYELAKGAYTTPVAGATTTVLPYGVAVDLSNNPSSPNYAASNGGSFVYAVNQQGCSGLTLGGTTTSTYGGSMTMAYTTAGTSTAAGAATALSTIGDAACAGAASKVANNSAGYAPLSTPAGIAVDNGNNLWVIDQNYTTADTSGPKYSLTKFSENYSASLAAASVNSEISFASYSGAGLSTPWYLAIDGASAVWTANSQGTTSGVPGGTVSAFTNAGAALSPTTGLYGGVYSSTVGTTTTTSKRTIVSARGVAVDPSGNLWVANSATFTPSGASSAIGFVTVMVGAATPTVTPLSRGIANYTLASKP</sequence>
<keyword evidence="2" id="KW-1185">Reference proteome</keyword>
<proteinExistence type="predicted"/>